<keyword evidence="6" id="KW-0378">Hydrolase</keyword>
<comment type="cofactor">
    <cofactor evidence="1">
        <name>a divalent metal cation</name>
        <dbReference type="ChEBI" id="CHEBI:60240"/>
    </cofactor>
</comment>
<name>A0AAE1GVJ6_9NEOP</name>
<evidence type="ECO:0000313" key="10">
    <source>
        <dbReference type="Proteomes" id="UP001219518"/>
    </source>
</evidence>
<evidence type="ECO:0000256" key="5">
    <source>
        <dbReference type="ARBA" id="ARBA00022723"/>
    </source>
</evidence>
<dbReference type="GO" id="GO:0016787">
    <property type="term" value="F:hydrolase activity"/>
    <property type="evidence" value="ECO:0007669"/>
    <property type="project" value="UniProtKB-KW"/>
</dbReference>
<reference evidence="9" key="2">
    <citation type="journal article" date="2023" name="BMC Genomics">
        <title>Pest status, molecular evolution, and epigenetic factors derived from the genome assembly of Frankliniella fusca, a thysanopteran phytovirus vector.</title>
        <authorList>
            <person name="Catto M.A."/>
            <person name="Labadie P.E."/>
            <person name="Jacobson A.L."/>
            <person name="Kennedy G.G."/>
            <person name="Srinivasan R."/>
            <person name="Hunt B.G."/>
        </authorList>
    </citation>
    <scope>NUCLEOTIDE SEQUENCE</scope>
    <source>
        <strain evidence="9">PL_HMW_Pooled</strain>
    </source>
</reference>
<evidence type="ECO:0000256" key="6">
    <source>
        <dbReference type="ARBA" id="ARBA00022801"/>
    </source>
</evidence>
<comment type="similarity">
    <text evidence="3">Belongs to the HARBI1 family.</text>
</comment>
<reference evidence="9" key="1">
    <citation type="submission" date="2021-07" db="EMBL/GenBank/DDBJ databases">
        <authorList>
            <person name="Catto M.A."/>
            <person name="Jacobson A."/>
            <person name="Kennedy G."/>
            <person name="Labadie P."/>
            <person name="Hunt B.G."/>
            <person name="Srinivasan R."/>
        </authorList>
    </citation>
    <scope>NUCLEOTIDE SEQUENCE</scope>
    <source>
        <strain evidence="9">PL_HMW_Pooled</strain>
        <tissue evidence="9">Head</tissue>
    </source>
</reference>
<sequence length="485" mass="56426">CCSRHRSRLSSLPFLGGVMARPSITKVIKYYCLLEAELERQGYPFTEPERGSIKRIIAYNLLKRFRAHAREHARLARRRKPRRWHVRPIFQSRETFGAWFSLVPVMRELDPDEFYRFFRMTVNCFDWLLEKVEPFITKRSNRKSVSAGERLAITLRYLASGDSQSSLSYLFRLSNQAISKIVTETTSVIWYALKPIVFEEINEDFWRRKAAEFEAMWQFPMCVGAIDGKHCSFQKFPMRGSEFYNYKGTNSIILFAVADAQYKFIVADAGAKGRKGDSGVFDRSTSGELFYNHRLHLPSLVHNEKLDCLLPYVFLGDGAFPLDEHLMTPFEPNERDELTGNQALFNYRLSRARRVVENAFGILSARFRILRRTAIVSKTLACNIILSTCALHSLHLMREESIPPKQRLYLPPGFSDTYKSNGHMKPGRWRNKVPHLEKTIFKKLVRQEIPGAARNKNPHYPSLVREDFVELFHAQPVPWQWGEPM</sequence>
<feature type="domain" description="DDE Tnp4" evidence="8">
    <location>
        <begin position="226"/>
        <end position="392"/>
    </location>
</feature>
<gene>
    <name evidence="9" type="ORF">KUF71_000728</name>
</gene>
<dbReference type="GO" id="GO:0004518">
    <property type="term" value="F:nuclease activity"/>
    <property type="evidence" value="ECO:0007669"/>
    <property type="project" value="UniProtKB-KW"/>
</dbReference>
<evidence type="ECO:0000259" key="8">
    <source>
        <dbReference type="Pfam" id="PF13359"/>
    </source>
</evidence>
<dbReference type="GO" id="GO:0046872">
    <property type="term" value="F:metal ion binding"/>
    <property type="evidence" value="ECO:0007669"/>
    <property type="project" value="UniProtKB-KW"/>
</dbReference>
<dbReference type="EMBL" id="JAHWGI010000147">
    <property type="protein sequence ID" value="KAK3910150.1"/>
    <property type="molecule type" value="Genomic_DNA"/>
</dbReference>
<keyword evidence="7" id="KW-0539">Nucleus</keyword>
<dbReference type="Pfam" id="PF13359">
    <property type="entry name" value="DDE_Tnp_4"/>
    <property type="match status" value="1"/>
</dbReference>
<evidence type="ECO:0000313" key="9">
    <source>
        <dbReference type="EMBL" id="KAK3910150.1"/>
    </source>
</evidence>
<dbReference type="PANTHER" id="PTHR22930">
    <property type="match status" value="1"/>
</dbReference>
<organism evidence="9 10">
    <name type="scientific">Frankliniella fusca</name>
    <dbReference type="NCBI Taxonomy" id="407009"/>
    <lineage>
        <taxon>Eukaryota</taxon>
        <taxon>Metazoa</taxon>
        <taxon>Ecdysozoa</taxon>
        <taxon>Arthropoda</taxon>
        <taxon>Hexapoda</taxon>
        <taxon>Insecta</taxon>
        <taxon>Pterygota</taxon>
        <taxon>Neoptera</taxon>
        <taxon>Paraneoptera</taxon>
        <taxon>Thysanoptera</taxon>
        <taxon>Terebrantia</taxon>
        <taxon>Thripoidea</taxon>
        <taxon>Thripidae</taxon>
        <taxon>Frankliniella</taxon>
    </lineage>
</organism>
<evidence type="ECO:0000256" key="4">
    <source>
        <dbReference type="ARBA" id="ARBA00022722"/>
    </source>
</evidence>
<evidence type="ECO:0000256" key="7">
    <source>
        <dbReference type="ARBA" id="ARBA00023242"/>
    </source>
</evidence>
<keyword evidence="4" id="KW-0540">Nuclease</keyword>
<feature type="non-terminal residue" evidence="9">
    <location>
        <position position="1"/>
    </location>
</feature>
<evidence type="ECO:0000256" key="1">
    <source>
        <dbReference type="ARBA" id="ARBA00001968"/>
    </source>
</evidence>
<proteinExistence type="inferred from homology"/>
<evidence type="ECO:0000256" key="2">
    <source>
        <dbReference type="ARBA" id="ARBA00004123"/>
    </source>
</evidence>
<comment type="subcellular location">
    <subcellularLocation>
        <location evidence="2">Nucleus</location>
    </subcellularLocation>
</comment>
<evidence type="ECO:0000256" key="3">
    <source>
        <dbReference type="ARBA" id="ARBA00006958"/>
    </source>
</evidence>
<accession>A0AAE1GVJ6</accession>
<dbReference type="InterPro" id="IPR027806">
    <property type="entry name" value="HARBI1_dom"/>
</dbReference>
<dbReference type="Proteomes" id="UP001219518">
    <property type="component" value="Unassembled WGS sequence"/>
</dbReference>
<protein>
    <submittedName>
        <fullName evidence="9">Protein ALP1-like</fullName>
    </submittedName>
</protein>
<dbReference type="InterPro" id="IPR045249">
    <property type="entry name" value="HARBI1-like"/>
</dbReference>
<comment type="caution">
    <text evidence="9">The sequence shown here is derived from an EMBL/GenBank/DDBJ whole genome shotgun (WGS) entry which is preliminary data.</text>
</comment>
<dbReference type="PANTHER" id="PTHR22930:SF269">
    <property type="entry name" value="NUCLEASE HARBI1-LIKE PROTEIN"/>
    <property type="match status" value="1"/>
</dbReference>
<dbReference type="GO" id="GO:0005634">
    <property type="term" value="C:nucleus"/>
    <property type="evidence" value="ECO:0007669"/>
    <property type="project" value="UniProtKB-SubCell"/>
</dbReference>
<keyword evidence="10" id="KW-1185">Reference proteome</keyword>
<keyword evidence="5" id="KW-0479">Metal-binding</keyword>
<dbReference type="AlphaFoldDB" id="A0AAE1GVJ6"/>